<proteinExistence type="predicted"/>
<reference evidence="3" key="1">
    <citation type="submission" date="2017-08" db="EMBL/GenBank/DDBJ databases">
        <title>A dynamic microbial community with high functional redundancy inhabits the cold, oxic subseafloor aquifer.</title>
        <authorList>
            <person name="Tully B.J."/>
            <person name="Wheat C.G."/>
            <person name="Glazer B.T."/>
            <person name="Huber J.A."/>
        </authorList>
    </citation>
    <scope>NUCLEOTIDE SEQUENCE [LARGE SCALE GENOMIC DNA]</scope>
</reference>
<accession>A0A2A4MVI2</accession>
<name>A0A2A4MVI2_9GAMM</name>
<protein>
    <submittedName>
        <fullName evidence="2">Uncharacterized protein</fullName>
    </submittedName>
</protein>
<organism evidence="2 3">
    <name type="scientific">SAR86 cluster bacterium</name>
    <dbReference type="NCBI Taxonomy" id="2030880"/>
    <lineage>
        <taxon>Bacteria</taxon>
        <taxon>Pseudomonadati</taxon>
        <taxon>Pseudomonadota</taxon>
        <taxon>Gammaproteobacteria</taxon>
        <taxon>SAR86 cluster</taxon>
    </lineage>
</organism>
<feature type="compositionally biased region" description="Polar residues" evidence="1">
    <location>
        <begin position="56"/>
        <end position="67"/>
    </location>
</feature>
<dbReference type="EMBL" id="NVQR01000002">
    <property type="protein sequence ID" value="PCH64115.1"/>
    <property type="molecule type" value="Genomic_DNA"/>
</dbReference>
<gene>
    <name evidence="2" type="ORF">COC19_00140</name>
</gene>
<dbReference type="AlphaFoldDB" id="A0A2A4MVI2"/>
<feature type="compositionally biased region" description="Polar residues" evidence="1">
    <location>
        <begin position="77"/>
        <end position="92"/>
    </location>
</feature>
<dbReference type="Proteomes" id="UP000218172">
    <property type="component" value="Unassembled WGS sequence"/>
</dbReference>
<evidence type="ECO:0000313" key="3">
    <source>
        <dbReference type="Proteomes" id="UP000218172"/>
    </source>
</evidence>
<comment type="caution">
    <text evidence="2">The sequence shown here is derived from an EMBL/GenBank/DDBJ whole genome shotgun (WGS) entry which is preliminary data.</text>
</comment>
<evidence type="ECO:0000313" key="2">
    <source>
        <dbReference type="EMBL" id="PCH64115.1"/>
    </source>
</evidence>
<sequence>MLELQRQAYLKTLGIACYFPTQVLPGAKASPLYDLSTPMSDSVAGAMPTELVIAQSQAGKQPLTQGTGLRPGRKANGTVSTAQPSHSAQSKTVPVLPATPIASQTNPQLQSVNEADATAQLRFSLRYLRITDELVVLDEVPYLQAGKQNPRAKQLLQAILTALAVDYSACHFESESFNWPVAAMPTASDSEMARQALRGFLHKRFEQHGFSYVLGFCGQVDALLRPAGNEDGACSYVDAQLGFHATLTKSLHAMLSVPSLKQSVWQDLQVLRGKLAQRSN</sequence>
<feature type="region of interest" description="Disordered" evidence="1">
    <location>
        <begin position="56"/>
        <end position="93"/>
    </location>
</feature>
<evidence type="ECO:0000256" key="1">
    <source>
        <dbReference type="SAM" id="MobiDB-lite"/>
    </source>
</evidence>